<dbReference type="CDD" id="cd17748">
    <property type="entry name" value="BRCT_DNA_ligase_like"/>
    <property type="match status" value="1"/>
</dbReference>
<dbReference type="AlphaFoldDB" id="A0A5C5USF9"/>
<dbReference type="GO" id="GO:0008408">
    <property type="term" value="F:3'-5' exonuclease activity"/>
    <property type="evidence" value="ECO:0007669"/>
    <property type="project" value="TreeGrafter"/>
</dbReference>
<dbReference type="Proteomes" id="UP000320791">
    <property type="component" value="Unassembled WGS sequence"/>
</dbReference>
<name>A0A5C5USF9_9CORY</name>
<protein>
    <submittedName>
        <fullName evidence="3">DNA polymerase III subunit epsilon</fullName>
    </submittedName>
</protein>
<accession>A0A5C5USF9</accession>
<dbReference type="SUPFAM" id="SSF53098">
    <property type="entry name" value="Ribonuclease H-like"/>
    <property type="match status" value="1"/>
</dbReference>
<organism evidence="3 4">
    <name type="scientific">Corynebacterium canis</name>
    <dbReference type="NCBI Taxonomy" id="679663"/>
    <lineage>
        <taxon>Bacteria</taxon>
        <taxon>Bacillati</taxon>
        <taxon>Actinomycetota</taxon>
        <taxon>Actinomycetes</taxon>
        <taxon>Mycobacteriales</taxon>
        <taxon>Corynebacteriaceae</taxon>
        <taxon>Corynebacterium</taxon>
    </lineage>
</organism>
<dbReference type="GO" id="GO:0003676">
    <property type="term" value="F:nucleic acid binding"/>
    <property type="evidence" value="ECO:0007669"/>
    <property type="project" value="InterPro"/>
</dbReference>
<keyword evidence="1" id="KW-0378">Hydrolase</keyword>
<dbReference type="OrthoDB" id="9803913at2"/>
<comment type="caution">
    <text evidence="3">The sequence shown here is derived from an EMBL/GenBank/DDBJ whole genome shotgun (WGS) entry which is preliminary data.</text>
</comment>
<evidence type="ECO:0000313" key="4">
    <source>
        <dbReference type="Proteomes" id="UP000320791"/>
    </source>
</evidence>
<reference evidence="3 4" key="1">
    <citation type="submission" date="2019-08" db="EMBL/GenBank/DDBJ databases">
        <authorList>
            <person name="Lei W."/>
        </authorList>
    </citation>
    <scope>NUCLEOTIDE SEQUENCE [LARGE SCALE GENOMIC DNA]</scope>
    <source>
        <strain evidence="3 4">CCUG 58627</strain>
    </source>
</reference>
<feature type="domain" description="BRCT" evidence="2">
    <location>
        <begin position="326"/>
        <end position="417"/>
    </location>
</feature>
<evidence type="ECO:0000313" key="3">
    <source>
        <dbReference type="EMBL" id="TWT28717.1"/>
    </source>
</evidence>
<dbReference type="Gene3D" id="3.40.50.10190">
    <property type="entry name" value="BRCT domain"/>
    <property type="match status" value="1"/>
</dbReference>
<dbReference type="CDD" id="cd06130">
    <property type="entry name" value="DNA_pol_III_epsilon_like"/>
    <property type="match status" value="1"/>
</dbReference>
<dbReference type="PANTHER" id="PTHR30231:SF42">
    <property type="entry name" value="EXONUCLEASE"/>
    <property type="match status" value="1"/>
</dbReference>
<dbReference type="SUPFAM" id="SSF52113">
    <property type="entry name" value="BRCT domain"/>
    <property type="match status" value="1"/>
</dbReference>
<dbReference type="PROSITE" id="PS50172">
    <property type="entry name" value="BRCT"/>
    <property type="match status" value="1"/>
</dbReference>
<dbReference type="InterPro" id="IPR036420">
    <property type="entry name" value="BRCT_dom_sf"/>
</dbReference>
<dbReference type="PANTHER" id="PTHR30231">
    <property type="entry name" value="DNA POLYMERASE III SUBUNIT EPSILON"/>
    <property type="match status" value="1"/>
</dbReference>
<evidence type="ECO:0000259" key="2">
    <source>
        <dbReference type="PROSITE" id="PS50172"/>
    </source>
</evidence>
<keyword evidence="4" id="KW-1185">Reference proteome</keyword>
<dbReference type="InterPro" id="IPR013520">
    <property type="entry name" value="Ribonucl_H"/>
</dbReference>
<proteinExistence type="predicted"/>
<dbReference type="InterPro" id="IPR012337">
    <property type="entry name" value="RNaseH-like_sf"/>
</dbReference>
<sequence>MIVAHGATITVSPAEIYISNSPLVAALRGPGSRVPLANVSGVTVIAAPTDTDCGRVLLDGANVSVTFAPNQQQHQEHFLAAIASAQKGDAPAVIPGFDFVALDVETANDDWGSICQVGVVRVQDGNVMESRSWLCQPPASVSEFAEFNIGIHGITAADVAGHPSIGEIMPAISDFIGELPVLAHNAQFDMSALGRACAASGVPTPELTFGCTLSLARHSKVKFPAHRLPVVAEVLGVPQAQHHDAEDDALTCAGIAIELAKRAGYTGDVVSYFEHEGWTAGSLVAERVYPMLRKFASATPAQPRKRTAWSKAATPEVIPAANTEADPEGVLFGQNVTLSGDFEPYDKGMLWERMAELGATIGKNVTKKTTLLVCGPWATVTSKQKRAEQLIKQGQAIQLWSAEQLYAALELEEEPPF</sequence>
<gene>
    <name evidence="3" type="ORF">FRX94_02180</name>
</gene>
<dbReference type="SMART" id="SM00479">
    <property type="entry name" value="EXOIII"/>
    <property type="match status" value="1"/>
</dbReference>
<dbReference type="InterPro" id="IPR036397">
    <property type="entry name" value="RNaseH_sf"/>
</dbReference>
<dbReference type="Pfam" id="PF00929">
    <property type="entry name" value="RNase_T"/>
    <property type="match status" value="1"/>
</dbReference>
<keyword evidence="1" id="KW-0540">Nuclease</keyword>
<dbReference type="RefSeq" id="WP_146323479.1">
    <property type="nucleotide sequence ID" value="NZ_BAABLR010000027.1"/>
</dbReference>
<keyword evidence="1" id="KW-0269">Exonuclease</keyword>
<dbReference type="InterPro" id="IPR001357">
    <property type="entry name" value="BRCT_dom"/>
</dbReference>
<dbReference type="GO" id="GO:0005829">
    <property type="term" value="C:cytosol"/>
    <property type="evidence" value="ECO:0007669"/>
    <property type="project" value="TreeGrafter"/>
</dbReference>
<dbReference type="EMBL" id="VOHM01000003">
    <property type="protein sequence ID" value="TWT28717.1"/>
    <property type="molecule type" value="Genomic_DNA"/>
</dbReference>
<evidence type="ECO:0000256" key="1">
    <source>
        <dbReference type="ARBA" id="ARBA00022839"/>
    </source>
</evidence>
<dbReference type="Gene3D" id="3.30.420.10">
    <property type="entry name" value="Ribonuclease H-like superfamily/Ribonuclease H"/>
    <property type="match status" value="1"/>
</dbReference>
<dbReference type="FunFam" id="3.30.420.10:FF:000045">
    <property type="entry name" value="3'-5' exonuclease DinG"/>
    <property type="match status" value="1"/>
</dbReference>